<gene>
    <name evidence="4" type="ORF">OHT75_09270</name>
</gene>
<feature type="domain" description="Thioredoxin" evidence="3">
    <location>
        <begin position="50"/>
        <end position="215"/>
    </location>
</feature>
<accession>A0ABT3I9B6</accession>
<evidence type="ECO:0000256" key="1">
    <source>
        <dbReference type="ARBA" id="ARBA00010996"/>
    </source>
</evidence>
<dbReference type="InterPro" id="IPR036249">
    <property type="entry name" value="Thioredoxin-like_sf"/>
</dbReference>
<organism evidence="4 5">
    <name type="scientific">Shewanella subflava</name>
    <dbReference type="NCBI Taxonomy" id="2986476"/>
    <lineage>
        <taxon>Bacteria</taxon>
        <taxon>Pseudomonadati</taxon>
        <taxon>Pseudomonadota</taxon>
        <taxon>Gammaproteobacteria</taxon>
        <taxon>Alteromonadales</taxon>
        <taxon>Shewanellaceae</taxon>
        <taxon>Shewanella</taxon>
    </lineage>
</organism>
<dbReference type="Gene3D" id="3.40.30.10">
    <property type="entry name" value="Glutaredoxin"/>
    <property type="match status" value="1"/>
</dbReference>
<proteinExistence type="inferred from homology"/>
<dbReference type="SUPFAM" id="SSF52833">
    <property type="entry name" value="Thioredoxin-like"/>
    <property type="match status" value="1"/>
</dbReference>
<name>A0ABT3I9B6_9GAMM</name>
<reference evidence="4" key="1">
    <citation type="submission" date="2022-10" db="EMBL/GenBank/DDBJ databases">
        <title>Shewanella flava sp. nov, isolated from the estuary of the Fenhe River into the Yellow River.</title>
        <authorList>
            <person name="Li Y."/>
        </authorList>
    </citation>
    <scope>NUCLEOTIDE SEQUENCE</scope>
    <source>
        <strain evidence="4">FYR11-62</strain>
    </source>
</reference>
<evidence type="ECO:0000256" key="2">
    <source>
        <dbReference type="ARBA" id="ARBA00023008"/>
    </source>
</evidence>
<comment type="caution">
    <text evidence="4">The sequence shown here is derived from an EMBL/GenBank/DDBJ whole genome shotgun (WGS) entry which is preliminary data.</text>
</comment>
<dbReference type="InterPro" id="IPR013766">
    <property type="entry name" value="Thioredoxin_domain"/>
</dbReference>
<evidence type="ECO:0000313" key="5">
    <source>
        <dbReference type="Proteomes" id="UP001163714"/>
    </source>
</evidence>
<protein>
    <submittedName>
        <fullName evidence="4">SCO family protein</fullName>
    </submittedName>
</protein>
<keyword evidence="2" id="KW-0186">Copper</keyword>
<comment type="similarity">
    <text evidence="1">Belongs to the SCO1/2 family.</text>
</comment>
<dbReference type="Pfam" id="PF02630">
    <property type="entry name" value="SCO1-SenC"/>
    <property type="match status" value="1"/>
</dbReference>
<keyword evidence="5" id="KW-1185">Reference proteome</keyword>
<dbReference type="CDD" id="cd02968">
    <property type="entry name" value="SCO"/>
    <property type="match status" value="1"/>
</dbReference>
<dbReference type="PANTHER" id="PTHR12151">
    <property type="entry name" value="ELECTRON TRANSPORT PROTIN SCO1/SENC FAMILY MEMBER"/>
    <property type="match status" value="1"/>
</dbReference>
<sequence>MGKPSIIVALMAVAIGGIFAYQWLTPSANTSTQTHQSQYQNVQLDTGFIYDNPRKLATFSLSDQYGNPFTNKDLEGKWSLFFIGFTSCPDVCPTTLNKLAAAYPALQQISADIQVVFVSADPQRDTQVKRLDYINFFNPEFKAITAEHSQLFPFSRDLGFVYAMVGEGDNYQIDHSASYVLVSPQGEKTAVFKAKPKPGLPPQIFNEELIADFKKIVNNA</sequence>
<evidence type="ECO:0000313" key="4">
    <source>
        <dbReference type="EMBL" id="MCW3172666.1"/>
    </source>
</evidence>
<dbReference type="Proteomes" id="UP001163714">
    <property type="component" value="Unassembled WGS sequence"/>
</dbReference>
<dbReference type="EMBL" id="JAPDMX010000024">
    <property type="protein sequence ID" value="MCW3172666.1"/>
    <property type="molecule type" value="Genomic_DNA"/>
</dbReference>
<dbReference type="RefSeq" id="WP_264726205.1">
    <property type="nucleotide sequence ID" value="NZ_JAPDMX010000024.1"/>
</dbReference>
<dbReference type="PANTHER" id="PTHR12151:SF25">
    <property type="entry name" value="LINALOOL DEHYDRATASE_ISOMERASE DOMAIN-CONTAINING PROTEIN"/>
    <property type="match status" value="1"/>
</dbReference>
<evidence type="ECO:0000259" key="3">
    <source>
        <dbReference type="PROSITE" id="PS51352"/>
    </source>
</evidence>
<dbReference type="InterPro" id="IPR003782">
    <property type="entry name" value="SCO1/SenC"/>
</dbReference>
<dbReference type="PROSITE" id="PS51352">
    <property type="entry name" value="THIOREDOXIN_2"/>
    <property type="match status" value="1"/>
</dbReference>